<gene>
    <name evidence="3" type="ORF">AB4874_10515</name>
</gene>
<feature type="signal peptide" evidence="2">
    <location>
        <begin position="1"/>
        <end position="24"/>
    </location>
</feature>
<accession>A0ABV3TMQ8</accession>
<feature type="region of interest" description="Disordered" evidence="1">
    <location>
        <begin position="84"/>
        <end position="145"/>
    </location>
</feature>
<dbReference type="Proteomes" id="UP001557465">
    <property type="component" value="Unassembled WGS sequence"/>
</dbReference>
<feature type="compositionally biased region" description="Acidic residues" evidence="1">
    <location>
        <begin position="102"/>
        <end position="111"/>
    </location>
</feature>
<keyword evidence="2" id="KW-0732">Signal</keyword>
<name>A0ABV3TMQ8_9RHOB</name>
<feature type="compositionally biased region" description="Polar residues" evidence="1">
    <location>
        <begin position="133"/>
        <end position="145"/>
    </location>
</feature>
<feature type="chain" id="PRO_5047222993" evidence="2">
    <location>
        <begin position="25"/>
        <end position="145"/>
    </location>
</feature>
<keyword evidence="4" id="KW-1185">Reference proteome</keyword>
<sequence>MKSAFALLALTAAVGTSVFGALSAAPIPAPDVTVTRTATLMQSTSSTAALVGSALVGSAQVVTSPAAIASAQTDAPAAHIVLADNDSDEHWFKSRKKHHDDENDDEDDDDGGMGSKAMNPAPAGTAPPPANGLFNNATPPQVQAN</sequence>
<evidence type="ECO:0000256" key="2">
    <source>
        <dbReference type="SAM" id="SignalP"/>
    </source>
</evidence>
<evidence type="ECO:0000313" key="3">
    <source>
        <dbReference type="EMBL" id="MEX1662079.1"/>
    </source>
</evidence>
<evidence type="ECO:0000256" key="1">
    <source>
        <dbReference type="SAM" id="MobiDB-lite"/>
    </source>
</evidence>
<organism evidence="3 4">
    <name type="scientific">Thioclava arctica</name>
    <dbReference type="NCBI Taxonomy" id="3238301"/>
    <lineage>
        <taxon>Bacteria</taxon>
        <taxon>Pseudomonadati</taxon>
        <taxon>Pseudomonadota</taxon>
        <taxon>Alphaproteobacteria</taxon>
        <taxon>Rhodobacterales</taxon>
        <taxon>Paracoccaceae</taxon>
        <taxon>Thioclava</taxon>
    </lineage>
</organism>
<dbReference type="RefSeq" id="WP_368391953.1">
    <property type="nucleotide sequence ID" value="NZ_JBFRYC010000005.1"/>
</dbReference>
<evidence type="ECO:0000313" key="4">
    <source>
        <dbReference type="Proteomes" id="UP001557465"/>
    </source>
</evidence>
<dbReference type="EMBL" id="JBFRYC010000005">
    <property type="protein sequence ID" value="MEX1662079.1"/>
    <property type="molecule type" value="Genomic_DNA"/>
</dbReference>
<protein>
    <submittedName>
        <fullName evidence="3">Uncharacterized protein</fullName>
    </submittedName>
</protein>
<reference evidence="3 4" key="1">
    <citation type="journal article" date="2011" name="Int. J. Syst. Evol. Microbiol.">
        <title>Zhongshania antarctica gen. nov., sp. nov. and Zhongshania guokunii sp. nov., gammaproteobacteria respectively isolated from coastal attached (fast) ice and surface seawater of the Antarctic.</title>
        <authorList>
            <person name="Li H.J."/>
            <person name="Zhang X.Y."/>
            <person name="Chen C.X."/>
            <person name="Zhang Y.J."/>
            <person name="Gao Z.M."/>
            <person name="Yu Y."/>
            <person name="Chen X.L."/>
            <person name="Chen B."/>
            <person name="Zhang Y.Z."/>
        </authorList>
    </citation>
    <scope>NUCLEOTIDE SEQUENCE [LARGE SCALE GENOMIC DNA]</scope>
    <source>
        <strain evidence="3 4">15-R06ZXC-3</strain>
    </source>
</reference>
<proteinExistence type="predicted"/>
<comment type="caution">
    <text evidence="3">The sequence shown here is derived from an EMBL/GenBank/DDBJ whole genome shotgun (WGS) entry which is preliminary data.</text>
</comment>